<sequence length="583" mass="65331">MEAFQPQSETTHRPLKPGEIRIVTLLPGKLDDPIHCTLEHVKLSDLTPGSTAAYQAVSYVWGDPTQTRPITLDKTTYPVTVNLYSALNYLRETGTPTQLWIDSLCINQQDVSERNAQVGQMRAIFASAARVSVWLGDYGPHPKSDWHLGFQYMIARADWMAKPPRTPAEQHRFNTLQVRHARGSKIMSGLLARPWFTRAWVVQEVAVRHWRNDDEKVKLMVGHLTVPWFAMDQAFGRLLYNRAALPDGTLSDSYGAPNGLCSIAKAWKYKHQLTLLAGEAKYVGFGEQLAMYLSRFTQFGATDQRDRIYSLLGMLVGNETVPDSLAPDYSKSVSDVFHEYTAWMLREGGCIDVLSLSSGPSTEGGPSWVPNFVGRRGVFYRNLEETSPAKLLDDDKLLEIEALPLTVVSAAGPRCSIRAELSRRTADECRRYLSNCEDFLVVSAEASAEELYNVLMTEPGADAPAHRVVLSQPYGSYIADEFDEYSLFTCENGVVDFCRSTSVAPQAGDMVCLLRGSTHRYLLRPVGETEQWTLVGTAYMDAEFSRAWHKNAQQKEEDEMRESYAALWREGAESGSVIQVVIR</sequence>
<reference evidence="2" key="2">
    <citation type="submission" date="2023-05" db="EMBL/GenBank/DDBJ databases">
        <authorList>
            <consortium name="Lawrence Berkeley National Laboratory"/>
            <person name="Steindorff A."/>
            <person name="Hensen N."/>
            <person name="Bonometti L."/>
            <person name="Westerberg I."/>
            <person name="Brannstrom I.O."/>
            <person name="Guillou S."/>
            <person name="Cros-Aarteil S."/>
            <person name="Calhoun S."/>
            <person name="Haridas S."/>
            <person name="Kuo A."/>
            <person name="Mondo S."/>
            <person name="Pangilinan J."/>
            <person name="Riley R."/>
            <person name="Labutti K."/>
            <person name="Andreopoulos B."/>
            <person name="Lipzen A."/>
            <person name="Chen C."/>
            <person name="Yanf M."/>
            <person name="Daum C."/>
            <person name="Ng V."/>
            <person name="Clum A."/>
            <person name="Ohm R."/>
            <person name="Martin F."/>
            <person name="Silar P."/>
            <person name="Natvig D."/>
            <person name="Lalanne C."/>
            <person name="Gautier V."/>
            <person name="Ament-Velasquez S.L."/>
            <person name="Kruys A."/>
            <person name="Hutchinson M.I."/>
            <person name="Powell A.J."/>
            <person name="Barry K."/>
            <person name="Miller A.N."/>
            <person name="Grigoriev I.V."/>
            <person name="Debuchy R."/>
            <person name="Gladieux P."/>
            <person name="Thoren M.H."/>
            <person name="Johannesson H."/>
        </authorList>
    </citation>
    <scope>NUCLEOTIDE SEQUENCE</scope>
    <source>
        <strain evidence="2">CBS 103.79</strain>
    </source>
</reference>
<comment type="caution">
    <text evidence="2">The sequence shown here is derived from an EMBL/GenBank/DDBJ whole genome shotgun (WGS) entry which is preliminary data.</text>
</comment>
<protein>
    <submittedName>
        <fullName evidence="2">HET-domain-containing protein</fullName>
    </submittedName>
</protein>
<dbReference type="AlphaFoldDB" id="A0AAN6RVF6"/>
<dbReference type="InterPro" id="IPR010730">
    <property type="entry name" value="HET"/>
</dbReference>
<reference evidence="2" key="1">
    <citation type="journal article" date="2023" name="Mol. Phylogenet. Evol.">
        <title>Genome-scale phylogeny and comparative genomics of the fungal order Sordariales.</title>
        <authorList>
            <person name="Hensen N."/>
            <person name="Bonometti L."/>
            <person name="Westerberg I."/>
            <person name="Brannstrom I.O."/>
            <person name="Guillou S."/>
            <person name="Cros-Aarteil S."/>
            <person name="Calhoun S."/>
            <person name="Haridas S."/>
            <person name="Kuo A."/>
            <person name="Mondo S."/>
            <person name="Pangilinan J."/>
            <person name="Riley R."/>
            <person name="LaButti K."/>
            <person name="Andreopoulos B."/>
            <person name="Lipzen A."/>
            <person name="Chen C."/>
            <person name="Yan M."/>
            <person name="Daum C."/>
            <person name="Ng V."/>
            <person name="Clum A."/>
            <person name="Steindorff A."/>
            <person name="Ohm R.A."/>
            <person name="Martin F."/>
            <person name="Silar P."/>
            <person name="Natvig D.O."/>
            <person name="Lalanne C."/>
            <person name="Gautier V."/>
            <person name="Ament-Velasquez S.L."/>
            <person name="Kruys A."/>
            <person name="Hutchinson M.I."/>
            <person name="Powell A.J."/>
            <person name="Barry K."/>
            <person name="Miller A.N."/>
            <person name="Grigoriev I.V."/>
            <person name="Debuchy R."/>
            <person name="Gladieux P."/>
            <person name="Hiltunen Thoren M."/>
            <person name="Johannesson H."/>
        </authorList>
    </citation>
    <scope>NUCLEOTIDE SEQUENCE</scope>
    <source>
        <strain evidence="2">CBS 103.79</strain>
    </source>
</reference>
<dbReference type="PANTHER" id="PTHR24148">
    <property type="entry name" value="ANKYRIN REPEAT DOMAIN-CONTAINING PROTEIN 39 HOMOLOG-RELATED"/>
    <property type="match status" value="1"/>
</dbReference>
<keyword evidence="3" id="KW-1185">Reference proteome</keyword>
<gene>
    <name evidence="2" type="ORF">C8A05DRAFT_14472</name>
</gene>
<organism evidence="2 3">
    <name type="scientific">Staphylotrichum tortipilum</name>
    <dbReference type="NCBI Taxonomy" id="2831512"/>
    <lineage>
        <taxon>Eukaryota</taxon>
        <taxon>Fungi</taxon>
        <taxon>Dikarya</taxon>
        <taxon>Ascomycota</taxon>
        <taxon>Pezizomycotina</taxon>
        <taxon>Sordariomycetes</taxon>
        <taxon>Sordariomycetidae</taxon>
        <taxon>Sordariales</taxon>
        <taxon>Chaetomiaceae</taxon>
        <taxon>Staphylotrichum</taxon>
    </lineage>
</organism>
<dbReference type="Proteomes" id="UP001303889">
    <property type="component" value="Unassembled WGS sequence"/>
</dbReference>
<feature type="domain" description="Heterokaryon incompatibility" evidence="1">
    <location>
        <begin position="54"/>
        <end position="204"/>
    </location>
</feature>
<evidence type="ECO:0000259" key="1">
    <source>
        <dbReference type="Pfam" id="PF06985"/>
    </source>
</evidence>
<dbReference type="PANTHER" id="PTHR24148:SF73">
    <property type="entry name" value="HET DOMAIN PROTEIN (AFU_ORTHOLOGUE AFUA_8G01020)"/>
    <property type="match status" value="1"/>
</dbReference>
<dbReference type="Pfam" id="PF06985">
    <property type="entry name" value="HET"/>
    <property type="match status" value="1"/>
</dbReference>
<name>A0AAN6RVF6_9PEZI</name>
<proteinExistence type="predicted"/>
<dbReference type="EMBL" id="MU855440">
    <property type="protein sequence ID" value="KAK3903576.1"/>
    <property type="molecule type" value="Genomic_DNA"/>
</dbReference>
<accession>A0AAN6RVF6</accession>
<evidence type="ECO:0000313" key="2">
    <source>
        <dbReference type="EMBL" id="KAK3903576.1"/>
    </source>
</evidence>
<evidence type="ECO:0000313" key="3">
    <source>
        <dbReference type="Proteomes" id="UP001303889"/>
    </source>
</evidence>
<dbReference type="InterPro" id="IPR052895">
    <property type="entry name" value="HetReg/Transcr_Mod"/>
</dbReference>